<evidence type="ECO:0000313" key="3">
    <source>
        <dbReference type="EMBL" id="SCB62336.1"/>
    </source>
</evidence>
<dbReference type="PANTHER" id="PTHR45947">
    <property type="entry name" value="SULFOQUINOVOSYL TRANSFERASE SQD2"/>
    <property type="match status" value="1"/>
</dbReference>
<dbReference type="EMBL" id="FMAJ01000045">
    <property type="protein sequence ID" value="SCB62336.1"/>
    <property type="molecule type" value="Genomic_DNA"/>
</dbReference>
<reference evidence="3 4" key="1">
    <citation type="submission" date="2016-08" db="EMBL/GenBank/DDBJ databases">
        <authorList>
            <person name="Seilhamer J.J."/>
        </authorList>
    </citation>
    <scope>NUCLEOTIDE SEQUENCE [LARGE SCALE GENOMIC DNA]</scope>
    <source>
        <strain evidence="3 4">HBR26</strain>
    </source>
</reference>
<evidence type="ECO:0000259" key="2">
    <source>
        <dbReference type="Pfam" id="PF13439"/>
    </source>
</evidence>
<sequence length="370" mass="41265">MRLLFVARAMHRMAGGLERMIVTIMNEMVLRGHEVALLSWDRDDAQAFYPMAPEIGWYKLHTGDASRKANVLTRLQRVPKIRRSVSQFSPDVIVCFQGGPFRAMLSYTAGMRIPLIAAERTAPTLYEHANSTWGKRKEHFSFRFAKRITVQFDRYRDYYPKALHKLIAETPNPVSEAHELAVPGAANRHGRFTLLSVGRLSYQKNYQALLQAFSVVADRFVDWDLKIVGEGEDRTVLQEMIDSSPDLRGRVFLTGTTSDVASAYVSSNLFCLPSRWEGFPNALAEALAHGLPSVGYGDCAGVRDLIEHGGTGLLAEGNGSPDNLSKALGDLMADHARRAEMGANARLSMRKYLPSACFDRWENVLKQAAS</sequence>
<dbReference type="InterPro" id="IPR050194">
    <property type="entry name" value="Glycosyltransferase_grp1"/>
</dbReference>
<accession>A0A1C3YCW5</accession>
<dbReference type="RefSeq" id="WP_092755320.1">
    <property type="nucleotide sequence ID" value="NZ_FMAJ01000045.1"/>
</dbReference>
<keyword evidence="3" id="KW-0808">Transferase</keyword>
<dbReference type="InterPro" id="IPR028098">
    <property type="entry name" value="Glyco_trans_4-like_N"/>
</dbReference>
<feature type="domain" description="Glycosyltransferase subfamily 4-like N-terminal" evidence="2">
    <location>
        <begin position="15"/>
        <end position="149"/>
    </location>
</feature>
<dbReference type="PANTHER" id="PTHR45947:SF3">
    <property type="entry name" value="SULFOQUINOVOSYL TRANSFERASE SQD2"/>
    <property type="match status" value="1"/>
</dbReference>
<feature type="domain" description="Glycosyl transferase family 1" evidence="1">
    <location>
        <begin position="188"/>
        <end position="346"/>
    </location>
</feature>
<dbReference type="InterPro" id="IPR001296">
    <property type="entry name" value="Glyco_trans_1"/>
</dbReference>
<dbReference type="Pfam" id="PF13439">
    <property type="entry name" value="Glyco_transf_4"/>
    <property type="match status" value="1"/>
</dbReference>
<evidence type="ECO:0000259" key="1">
    <source>
        <dbReference type="Pfam" id="PF00534"/>
    </source>
</evidence>
<organism evidence="3 4">
    <name type="scientific">Rhizobium aethiopicum</name>
    <dbReference type="NCBI Taxonomy" id="1138170"/>
    <lineage>
        <taxon>Bacteria</taxon>
        <taxon>Pseudomonadati</taxon>
        <taxon>Pseudomonadota</taxon>
        <taxon>Alphaproteobacteria</taxon>
        <taxon>Hyphomicrobiales</taxon>
        <taxon>Rhizobiaceae</taxon>
        <taxon>Rhizobium/Agrobacterium group</taxon>
        <taxon>Rhizobium</taxon>
    </lineage>
</organism>
<protein>
    <submittedName>
        <fullName evidence="3">Glycosyltransferase involved in cell wall bisynthesis</fullName>
    </submittedName>
</protein>
<dbReference type="STRING" id="1138170.GA0061105_1453"/>
<dbReference type="Proteomes" id="UP000198723">
    <property type="component" value="Unassembled WGS sequence"/>
</dbReference>
<dbReference type="SUPFAM" id="SSF53756">
    <property type="entry name" value="UDP-Glycosyltransferase/glycogen phosphorylase"/>
    <property type="match status" value="1"/>
</dbReference>
<proteinExistence type="predicted"/>
<name>A0A1C3YCW5_9HYPH</name>
<gene>
    <name evidence="3" type="ORF">GA0061105_1453</name>
</gene>
<dbReference type="Gene3D" id="3.40.50.2000">
    <property type="entry name" value="Glycogen Phosphorylase B"/>
    <property type="match status" value="2"/>
</dbReference>
<dbReference type="Pfam" id="PF00534">
    <property type="entry name" value="Glycos_transf_1"/>
    <property type="match status" value="1"/>
</dbReference>
<dbReference type="AlphaFoldDB" id="A0A1C3YCW5"/>
<dbReference type="GO" id="GO:0016758">
    <property type="term" value="F:hexosyltransferase activity"/>
    <property type="evidence" value="ECO:0007669"/>
    <property type="project" value="TreeGrafter"/>
</dbReference>
<evidence type="ECO:0000313" key="4">
    <source>
        <dbReference type="Proteomes" id="UP000198723"/>
    </source>
</evidence>